<feature type="domain" description="Helicase MOV-10-like beta-barrel" evidence="4">
    <location>
        <begin position="1174"/>
        <end position="1251"/>
    </location>
</feature>
<feature type="region of interest" description="Disordered" evidence="3">
    <location>
        <begin position="1776"/>
        <end position="1825"/>
    </location>
</feature>
<dbReference type="GO" id="GO:0004386">
    <property type="term" value="F:helicase activity"/>
    <property type="evidence" value="ECO:0007669"/>
    <property type="project" value="UniProtKB-KW"/>
</dbReference>
<feature type="region of interest" description="Disordered" evidence="3">
    <location>
        <begin position="36"/>
        <end position="333"/>
    </location>
</feature>
<dbReference type="InterPro" id="IPR027417">
    <property type="entry name" value="P-loop_NTPase"/>
</dbReference>
<feature type="compositionally biased region" description="Polar residues" evidence="3">
    <location>
        <begin position="830"/>
        <end position="985"/>
    </location>
</feature>
<proteinExistence type="predicted"/>
<dbReference type="EMBL" id="JACTNZ010000004">
    <property type="protein sequence ID" value="KAG5554926.1"/>
    <property type="molecule type" value="Genomic_DNA"/>
</dbReference>
<evidence type="ECO:0000313" key="5">
    <source>
        <dbReference type="EMBL" id="KAG5554926.1"/>
    </source>
</evidence>
<feature type="compositionally biased region" description="Low complexity" evidence="3">
    <location>
        <begin position="2189"/>
        <end position="2199"/>
    </location>
</feature>
<keyword evidence="2" id="KW-0963">Cytoplasm</keyword>
<feature type="region of interest" description="Disordered" evidence="3">
    <location>
        <begin position="2145"/>
        <end position="2228"/>
    </location>
</feature>
<feature type="compositionally biased region" description="Low complexity" evidence="3">
    <location>
        <begin position="83"/>
        <end position="105"/>
    </location>
</feature>
<comment type="caution">
    <text evidence="5">The sequence shown here is derived from an EMBL/GenBank/DDBJ whole genome shotgun (WGS) entry which is preliminary data.</text>
</comment>
<feature type="compositionally biased region" description="Low complexity" evidence="3">
    <location>
        <begin position="295"/>
        <end position="305"/>
    </location>
</feature>
<name>A0AAV6KR82_9ERIC</name>
<feature type="compositionally biased region" description="Low complexity" evidence="3">
    <location>
        <begin position="115"/>
        <end position="132"/>
    </location>
</feature>
<feature type="compositionally biased region" description="Low complexity" evidence="3">
    <location>
        <begin position="1609"/>
        <end position="1626"/>
    </location>
</feature>
<feature type="compositionally biased region" description="Polar residues" evidence="3">
    <location>
        <begin position="313"/>
        <end position="333"/>
    </location>
</feature>
<organism evidence="5 6">
    <name type="scientific">Rhododendron griersonianum</name>
    <dbReference type="NCBI Taxonomy" id="479676"/>
    <lineage>
        <taxon>Eukaryota</taxon>
        <taxon>Viridiplantae</taxon>
        <taxon>Streptophyta</taxon>
        <taxon>Embryophyta</taxon>
        <taxon>Tracheophyta</taxon>
        <taxon>Spermatophyta</taxon>
        <taxon>Magnoliopsida</taxon>
        <taxon>eudicotyledons</taxon>
        <taxon>Gunneridae</taxon>
        <taxon>Pentapetalae</taxon>
        <taxon>asterids</taxon>
        <taxon>Ericales</taxon>
        <taxon>Ericaceae</taxon>
        <taxon>Ericoideae</taxon>
        <taxon>Rhodoreae</taxon>
        <taxon>Rhododendron</taxon>
    </lineage>
</organism>
<feature type="compositionally biased region" description="Pro residues" evidence="3">
    <location>
        <begin position="2161"/>
        <end position="2188"/>
    </location>
</feature>
<feature type="compositionally biased region" description="Low complexity" evidence="3">
    <location>
        <begin position="2209"/>
        <end position="2227"/>
    </location>
</feature>
<sequence>MLCLLSIVARNIPKMSCFLAILRCIIGVDDNQEEETRLRNSNRYNSPYYDTPSRGYVPPTTTTTTTNATTYGQIREPSGAYRTTPSSAYGTTSSSAYGTTPSSAYRTTPSGAYRTTPSSAYTTTQTPTQSYSNSWNSTPTKLPETPNISFVKPKATIHSSVVNRPEASIRTPDKSHEAAAQKPKILPPSPFPTDFSQKKAINPETDKTSEQKSPFGLSSFSSQPSPSLTKSLASSAKTLPSVSIQPSPSLTKSLASSTKTLPSVSSQPSPSLTKSLASSAKKLPSVSMPPPPPVSSLSSSSFGTPPSSPKPRQPSTKPFLSLAPSNATNPNSKTAYNWVEKDASPIYAIPEDFKDLIKNDVVPRILKRPLSPSTYKDYFEALLYAEDFYLEKWDGFEMKNVTLKLEEASIYKRKGKHNKKNVDDEKDDKVFVTFELDSIPERRPFLLSRDFVSVSPSGTRSEPLQGLIYRVVNSNHVLVDFGEDFHVRHFSACKYNVKFSFNRVCLKRAHQAIATASDNLFRNFLFPDSISKNSLLTAQLPSIDSNLDWHQISAVRHILNHQNAVPYLVEGPIAIDNRSKSSNVLSRTGFVVCEAVLQVYRTSPSCRILICAATNKGCDVLTRRLRGKIPESNIFRANAAFRELDGVPEDILPSCLYKKERECFYCPSIHELRKYKVISSTFMSSFRLHNAGIMAGHFSHIFLVDASSVIEPEAMVALANLANESTVVTVTGAPGNHSGWIRSHIARENGLLISYFERLRESKLYESLDSKLCLVLIVARNIPDMNRYLFSGILLVGAGIWGLIIGSGDDQQEETQNRNSNRDNSSPNRATNPDNSSPNRATNPDNSSPNRATNPYNSSPNRATNPDNSSPNRATNPYNSSPNRATNPDNSSPIRATNPDNSSPNRATNPDNSSPNRATNPDYSSPNRATNPDNSSPNRATNPDNSSPNRATNPDNSSPNRATNPDNSSPNRATNPATEKTSAQKSPYDLSSESSNSSPKKATYHETDKTSAQKSSYGLSSVSSPKSHASSSKTLPSVSRPPPPPVSSLSSSSFGTPPSSPKPGRPSTKPILSVAPSSPTNPNSKTTYILVEKDASPIYAIPEDFKDLIKNDVVPGILKRPLSPSTYKDYFEALLYAEDFYLEKWDEFEMKNVTLKLEEASIYKRKGKHNKKNVDNEKDDKVFVTFDLDSIPERRPFLLSRDFVFVSPSGTRAEPLQGLIYRVVKRNRVLVDFGKDFHVQHYSACKYNVKFSFNRVCLKRAHQAVATTSDNLFRNFLFPDLISKNSLLTAQLPSIDSNLDCHQISAVRHILNHQNAVPYLVEGPITVGRSIVSSRTGYVVCEAVLQVYRTSPSCRILICAPTNKGCDVITRSLINGKIPESNIFRANAAFRELDGVPEDILPSCLYKKERECFSCPSIHELRKYKVISSTFMSSHQLHNEGITAGHFSHIFLVDASSVIEPEAMVALANLANESTVVTVTGAPGDHSGWIHSRMARQNGLLISYFERLRKSKLNIPEMSCFLAILRCIIGVDDNQEEETRLRNSNRYNSPYYDTPSRGYVPPTTTTTTNATTYGQIREPSGAYRTTPSGAYGTTPSSAYRTTPSGAYGTTPSSAYTTTQTPTQSYSNSWNSTPTKLPETPNISFVKPKATIHSSVVNRPEASIRTPDKSNEAAAQKPKILPPSPFPTNFSQKKAINPETDKTSEQKSPFGLSSFSFQPLPSLTKSLASSAKTLPSVSSQPSPSLTKSLASSAKTLPSVSSQPSPSLTKSLASSAKTLPSVSMPPPPLVSSLSSSSFGTPPSSPKPCRPSTKPFLSLAPSNSTNPNSKTAYILVEKDASPIYAIPEDFKDLIKNDVVPRILKRPLSPSTYKDYFEALLYAEDFYLEKWDGFEMKNVTLELEEASICRGKANTTRRMWMMRRMIKSLLHLSLTPFLRKGHSFYLGILSPYRLQARELSHCRLRGKIPESNIFRANATFRELDGVPEEILPSCLYIKKRECFSCPSIHELRKFKVISSTFMSSHRLHNAGITAGHFSHIFLVDASSVIEPEAMVALANLANESTVVTVTGAPGDHSGWIHSRMARQNGLLISYFERLRKSKLYDILDSKLCLVSIVARNIPEMNWEYLFFGILAAGILLIIRSGDNKKEETQNRNRNSNRDNSSPPPERIISPKIPPSKRPPESRPPPPPVSSSSSSSFGTPLSPPKPPGRPSTKPFLSPAPSNPTNPNSKTAYILVEKDALPIYAIPEDLKDSIKKDVVPRILKRPLSPSTYKDYFEALLYAEDFYLEKWDGFEMKNVTLELEAASIHKRKGKYNKKNVDDEKDDKVFVAFELDTIPERRPFLLSRDFVSVSLSGTRAEPFQGLIYRVVKSNRVLVEFGEDFHVQHYSACKYNVKFSFNRVCLKRTHQAVATASDPLFRNFLFPDSISKNSLLTAQLPSIDLDWRQISAVRHILSNQNAVPYLVEGPIAIVCEEVDGNRSNFLSRTGSVVCEAVLQVYRTSPSCRILICAPTNMECDVITRSLIKGKIPESNIFRANAAFRELDGVPEDILPSCLYKKERECFSCPSIHELRKFKVISSTFMSSHRLHNDGITAGHFSHIFLVDASSVIEPEAMVALANLANESTVVTVTGAPGNHSGWIRSHMARQNGLLISYFERLRKSKLYESLDSKVITVL</sequence>
<keyword evidence="6" id="KW-1185">Reference proteome</keyword>
<dbReference type="GO" id="GO:0005524">
    <property type="term" value="F:ATP binding"/>
    <property type="evidence" value="ECO:0007669"/>
    <property type="project" value="UniProtKB-KW"/>
</dbReference>
<gene>
    <name evidence="5" type="ORF">RHGRI_012473</name>
</gene>
<evidence type="ECO:0000256" key="1">
    <source>
        <dbReference type="ARBA" id="ARBA00004496"/>
    </source>
</evidence>
<feature type="compositionally biased region" description="Low complexity" evidence="3">
    <location>
        <begin position="1020"/>
        <end position="1038"/>
    </location>
</feature>
<feature type="compositionally biased region" description="Polar residues" evidence="3">
    <location>
        <begin position="1583"/>
        <end position="1604"/>
    </location>
</feature>
<dbReference type="Gene3D" id="3.40.50.300">
    <property type="entry name" value="P-loop containing nucleotide triphosphate hydrolases"/>
    <property type="match status" value="4"/>
</dbReference>
<dbReference type="Pfam" id="PF21634">
    <property type="entry name" value="MOV-10_beta-barrel"/>
    <property type="match status" value="3"/>
</dbReference>
<feature type="domain" description="Helicase MOV-10-like beta-barrel" evidence="4">
    <location>
        <begin position="422"/>
        <end position="499"/>
    </location>
</feature>
<feature type="compositionally biased region" description="Low complexity" evidence="3">
    <location>
        <begin position="817"/>
        <end position="829"/>
    </location>
</feature>
<evidence type="ECO:0000313" key="6">
    <source>
        <dbReference type="Proteomes" id="UP000823749"/>
    </source>
</evidence>
<dbReference type="PANTHER" id="PTHR45418">
    <property type="entry name" value="CANCER/TESTIS ANTIGEN 55"/>
    <property type="match status" value="1"/>
</dbReference>
<feature type="domain" description="Helicase MOV-10-like beta-barrel" evidence="4">
    <location>
        <begin position="2317"/>
        <end position="2394"/>
    </location>
</feature>
<protein>
    <recommendedName>
        <fullName evidence="4">Helicase MOV-10-like beta-barrel domain-containing protein</fullName>
    </recommendedName>
</protein>
<feature type="region of interest" description="Disordered" evidence="3">
    <location>
        <begin position="811"/>
        <end position="1085"/>
    </location>
</feature>
<feature type="compositionally biased region" description="Polar residues" evidence="3">
    <location>
        <begin position="1075"/>
        <end position="1085"/>
    </location>
</feature>
<dbReference type="GO" id="GO:0005737">
    <property type="term" value="C:cytoplasm"/>
    <property type="evidence" value="ECO:0007669"/>
    <property type="project" value="UniProtKB-SubCell"/>
</dbReference>
<evidence type="ECO:0000256" key="2">
    <source>
        <dbReference type="ARBA" id="ARBA00022490"/>
    </source>
</evidence>
<dbReference type="GO" id="GO:0016787">
    <property type="term" value="F:hydrolase activity"/>
    <property type="evidence" value="ECO:0007669"/>
    <property type="project" value="UniProtKB-KW"/>
</dbReference>
<feature type="compositionally biased region" description="Low complexity" evidence="3">
    <location>
        <begin position="60"/>
        <end position="70"/>
    </location>
</feature>
<comment type="subcellular location">
    <subcellularLocation>
        <location evidence="1">Cytoplasm</location>
    </subcellularLocation>
</comment>
<feature type="compositionally biased region" description="Low complexity" evidence="3">
    <location>
        <begin position="1047"/>
        <end position="1057"/>
    </location>
</feature>
<dbReference type="InterPro" id="IPR049080">
    <property type="entry name" value="MOV-10-like_beta-barrel"/>
</dbReference>
<dbReference type="PANTHER" id="PTHR45418:SF5">
    <property type="entry name" value="BRCA2-INTERACTING PROTEIN-LIKE-RELATED"/>
    <property type="match status" value="1"/>
</dbReference>
<feature type="compositionally biased region" description="Low complexity" evidence="3">
    <location>
        <begin position="246"/>
        <end position="286"/>
    </location>
</feature>
<feature type="region of interest" description="Disordered" evidence="3">
    <location>
        <begin position="1536"/>
        <end position="1712"/>
    </location>
</feature>
<feature type="compositionally biased region" description="Low complexity" evidence="3">
    <location>
        <begin position="1563"/>
        <end position="1572"/>
    </location>
</feature>
<feature type="compositionally biased region" description="Polar residues" evidence="3">
    <location>
        <begin position="233"/>
        <end position="245"/>
    </location>
</feature>
<feature type="compositionally biased region" description="Low complexity" evidence="3">
    <location>
        <begin position="2151"/>
        <end position="2160"/>
    </location>
</feature>
<dbReference type="Proteomes" id="UP000823749">
    <property type="component" value="Chromosome 4"/>
</dbReference>
<feature type="compositionally biased region" description="Low complexity" evidence="3">
    <location>
        <begin position="1788"/>
        <end position="1799"/>
    </location>
</feature>
<accession>A0AAV6KR82</accession>
<feature type="compositionally biased region" description="Low complexity" evidence="3">
    <location>
        <begin position="211"/>
        <end position="232"/>
    </location>
</feature>
<evidence type="ECO:0000259" key="4">
    <source>
        <dbReference type="Pfam" id="PF21634"/>
    </source>
</evidence>
<evidence type="ECO:0000256" key="3">
    <source>
        <dbReference type="SAM" id="MobiDB-lite"/>
    </source>
</evidence>
<reference evidence="5" key="1">
    <citation type="submission" date="2020-08" db="EMBL/GenBank/DDBJ databases">
        <title>Plant Genome Project.</title>
        <authorList>
            <person name="Zhang R.-G."/>
        </authorList>
    </citation>
    <scope>NUCLEOTIDE SEQUENCE</scope>
    <source>
        <strain evidence="5">WSP0</strain>
        <tissue evidence="5">Leaf</tissue>
    </source>
</reference>